<dbReference type="EMBL" id="CP064654">
    <property type="protein sequence ID" value="QPC99846.1"/>
    <property type="molecule type" value="Genomic_DNA"/>
</dbReference>
<name>A0A7S8F626_9SPHN</name>
<protein>
    <submittedName>
        <fullName evidence="4">Tetratricopeptide repeat protein</fullName>
    </submittedName>
</protein>
<proteinExistence type="predicted"/>
<evidence type="ECO:0000313" key="5">
    <source>
        <dbReference type="Proteomes" id="UP000594459"/>
    </source>
</evidence>
<dbReference type="PROSITE" id="PS50005">
    <property type="entry name" value="TPR"/>
    <property type="match status" value="2"/>
</dbReference>
<sequence length="576" mass="60758">MTSRRDRLALGILLLACTAGLTGCGQRSPDVAPLERAKGELASGHAAGAKFILDELLSEGAPAPALAAYFGEAALARGDLEEAARWLDPGNFSEDTRAHGLRMQGQLAMARGNLPAAGQAFDRSLSLDPGSAALWVDIGRLRYRGGEQLQALEAADRAVALGPQQAVALQFRGQLSRDSQGVVPSIRWFERALAAQPGNLDIRVDLAATLGDAGRAKAALEVLRGEGGQAVGHPRGEFIQGVIAARGGKFSLARDFLERSGLGKEGVASALLLSAIIDIHEGNFDSAAQTLDRLYGRQPDNGRVVDLLALALSRGGSEAELVHRFEKRAAGPAGSNYLRTLVGRAYEAMDDRVSASRFLDLAAQGSRGLSALPISGGLPEERDRIRSAIARGQSVDALGQARAFARQFPGSGDALALLGDALLASGNRDEAAQAYSKSAKVRKPWPLVPRMASSVNGKAAARYMLEDFVVANPMNGEAAAMLSDAYALEGQWTRAAALLDHAISLGHGRVPWVLSARSIAAAHLGESEEALQYAIAANSLQPMNQSAVRALLGSLPRDQLEARAELSTKLRSLDRR</sequence>
<dbReference type="PROSITE" id="PS51257">
    <property type="entry name" value="PROKAR_LIPOPROTEIN"/>
    <property type="match status" value="1"/>
</dbReference>
<dbReference type="PANTHER" id="PTHR45586">
    <property type="entry name" value="TPR REPEAT-CONTAINING PROTEIN PA4667"/>
    <property type="match status" value="1"/>
</dbReference>
<dbReference type="InterPro" id="IPR019734">
    <property type="entry name" value="TPR_rpt"/>
</dbReference>
<dbReference type="Pfam" id="PF13432">
    <property type="entry name" value="TPR_16"/>
    <property type="match status" value="2"/>
</dbReference>
<evidence type="ECO:0000256" key="2">
    <source>
        <dbReference type="ARBA" id="ARBA00022803"/>
    </source>
</evidence>
<keyword evidence="5" id="KW-1185">Reference proteome</keyword>
<dbReference type="KEGG" id="qso:IRL76_04715"/>
<dbReference type="SMART" id="SM00028">
    <property type="entry name" value="TPR"/>
    <property type="match status" value="6"/>
</dbReference>
<dbReference type="InterPro" id="IPR011990">
    <property type="entry name" value="TPR-like_helical_dom_sf"/>
</dbReference>
<dbReference type="Gene3D" id="1.25.40.10">
    <property type="entry name" value="Tetratricopeptide repeat domain"/>
    <property type="match status" value="2"/>
</dbReference>
<dbReference type="AlphaFoldDB" id="A0A7S8F626"/>
<evidence type="ECO:0000313" key="4">
    <source>
        <dbReference type="EMBL" id="QPC99846.1"/>
    </source>
</evidence>
<evidence type="ECO:0000256" key="3">
    <source>
        <dbReference type="PROSITE-ProRule" id="PRU00339"/>
    </source>
</evidence>
<feature type="repeat" description="TPR" evidence="3">
    <location>
        <begin position="132"/>
        <end position="165"/>
    </location>
</feature>
<dbReference type="InterPro" id="IPR051012">
    <property type="entry name" value="CellSynth/LPSAsmb/PSIAsmb"/>
</dbReference>
<feature type="repeat" description="TPR" evidence="3">
    <location>
        <begin position="98"/>
        <end position="131"/>
    </location>
</feature>
<dbReference type="PANTHER" id="PTHR45586:SF1">
    <property type="entry name" value="LIPOPOLYSACCHARIDE ASSEMBLY PROTEIN B"/>
    <property type="match status" value="1"/>
</dbReference>
<gene>
    <name evidence="4" type="ORF">IRL76_04715</name>
</gene>
<keyword evidence="1" id="KW-0677">Repeat</keyword>
<reference evidence="4 5" key="1">
    <citation type="submission" date="2020-11" db="EMBL/GenBank/DDBJ databases">
        <title>The genome sequence of Erythrobacter sp. 6D36.</title>
        <authorList>
            <person name="Liu Y."/>
        </authorList>
    </citation>
    <scope>NUCLEOTIDE SEQUENCE [LARGE SCALE GENOMIC DNA]</scope>
    <source>
        <strain evidence="4 5">6D36</strain>
    </source>
</reference>
<organism evidence="4 5">
    <name type="scientific">Qipengyuania soli</name>
    <dbReference type="NCBI Taxonomy" id="2782568"/>
    <lineage>
        <taxon>Bacteria</taxon>
        <taxon>Pseudomonadati</taxon>
        <taxon>Pseudomonadota</taxon>
        <taxon>Alphaproteobacteria</taxon>
        <taxon>Sphingomonadales</taxon>
        <taxon>Erythrobacteraceae</taxon>
        <taxon>Qipengyuania</taxon>
    </lineage>
</organism>
<keyword evidence="2 3" id="KW-0802">TPR repeat</keyword>
<evidence type="ECO:0000256" key="1">
    <source>
        <dbReference type="ARBA" id="ARBA00022737"/>
    </source>
</evidence>
<dbReference type="SUPFAM" id="SSF48452">
    <property type="entry name" value="TPR-like"/>
    <property type="match status" value="3"/>
</dbReference>
<dbReference type="Proteomes" id="UP000594459">
    <property type="component" value="Chromosome"/>
</dbReference>
<accession>A0A7S8F626</accession>